<proteinExistence type="inferred from homology"/>
<evidence type="ECO:0000256" key="7">
    <source>
        <dbReference type="ARBA" id="ARBA00023306"/>
    </source>
</evidence>
<feature type="region of interest" description="Disordered" evidence="8">
    <location>
        <begin position="84"/>
        <end position="112"/>
    </location>
</feature>
<organism evidence="9 10">
    <name type="scientific">Stereocaulon virgatum</name>
    <dbReference type="NCBI Taxonomy" id="373712"/>
    <lineage>
        <taxon>Eukaryota</taxon>
        <taxon>Fungi</taxon>
        <taxon>Dikarya</taxon>
        <taxon>Ascomycota</taxon>
        <taxon>Pezizomycotina</taxon>
        <taxon>Lecanoromycetes</taxon>
        <taxon>OSLEUM clade</taxon>
        <taxon>Lecanoromycetidae</taxon>
        <taxon>Lecanorales</taxon>
        <taxon>Lecanorineae</taxon>
        <taxon>Stereocaulaceae</taxon>
        <taxon>Stereocaulon</taxon>
    </lineage>
</organism>
<keyword evidence="7" id="KW-0131">Cell cycle</keyword>
<sequence length="765" mass="84639">MAFPHQDSYNMQEPTQQTPSNGPSKTQYAQHQIPNTPVNGFGHPNGNAHQATDQHDPRYSQVNGASQHRPTLLPQQTLQRVYAVPLPPPPLSTNPSKVHTGSPSAPQPPPHVPPLDYQILLLSLAEEYLAAAYGHGSTADIVRRETEMEEYYKLIATGLGCLEAVLRHCKLAPEREAIVRLGYATVLYEETDNAMEAEEALSKGISLCDRHRFFDLKYDMQHLLARILFQKNPRAAFKFLDGIIKDAEAYQHIAWVYAFRFMKVSLHLELSSHQNLVAALAQLRSIAAMSNEFGDRTILAIATTIEGLTCLKVANDAESIEQAQRALASVRSLQLHPKVAELHQLAVLTSYVDLCSQLQNFDPKQALEKCQIMQTALKGVEDSNSWTSDGSFAIPIPGARMPSCKSRCGVIRKEEDGSLVLMFNWMPKEDIYTVGYLLSGVAMGHRNMIDGQKSEHMLEEGIQRMYWAVRETSKVPKSITLTSTQQRWREEITLYMRLHLAFTLCRRTSWTAAGQQQAEIDRALAAMINPPEPLLLLSAYLEGVICQGTGDISGALSAYQSATLSIHEYRKTSHPSHIHLDVSLLSALNLLLIIRTPTHPDHHTLPSLVSFIEHLCLRNPNRQIQSAFNLVSATIVESSTILHTKQALQNALGLAKATDNKHLICIVLTFMSWKFFKGVVGEQAEKSARASQAQAQQCKDGLWTSVSAGVLGDTLEAAGRIEEAKRARASGIITASSLPEGLQEVMRSDPGMTKAADVAMTDIRV</sequence>
<evidence type="ECO:0000313" key="9">
    <source>
        <dbReference type="EMBL" id="KAL2039149.1"/>
    </source>
</evidence>
<evidence type="ECO:0000256" key="5">
    <source>
        <dbReference type="ARBA" id="ARBA00022829"/>
    </source>
</evidence>
<dbReference type="EMBL" id="JBEFKJ010000027">
    <property type="protein sequence ID" value="KAL2039149.1"/>
    <property type="molecule type" value="Genomic_DNA"/>
</dbReference>
<name>A0ABR3ZZQ6_9LECA</name>
<protein>
    <recommendedName>
        <fullName evidence="11">Cohesin loading factor</fullName>
    </recommendedName>
</protein>
<evidence type="ECO:0000256" key="1">
    <source>
        <dbReference type="ARBA" id="ARBA00004123"/>
    </source>
</evidence>
<feature type="region of interest" description="Disordered" evidence="8">
    <location>
        <begin position="1"/>
        <end position="71"/>
    </location>
</feature>
<evidence type="ECO:0008006" key="11">
    <source>
        <dbReference type="Google" id="ProtNLM"/>
    </source>
</evidence>
<keyword evidence="6" id="KW-0539">Nucleus</keyword>
<gene>
    <name evidence="9" type="ORF">N7G274_008198</name>
</gene>
<reference evidence="9 10" key="1">
    <citation type="submission" date="2024-09" db="EMBL/GenBank/DDBJ databases">
        <title>Rethinking Asexuality: The Enigmatic Case of Functional Sexual Genes in Lepraria (Stereocaulaceae).</title>
        <authorList>
            <person name="Doellman M."/>
            <person name="Sun Y."/>
            <person name="Barcenas-Pena A."/>
            <person name="Lumbsch H.T."/>
            <person name="Grewe F."/>
        </authorList>
    </citation>
    <scope>NUCLEOTIDE SEQUENCE [LARGE SCALE GENOMIC DNA]</scope>
    <source>
        <strain evidence="9 10">Mercado 3170</strain>
    </source>
</reference>
<evidence type="ECO:0000256" key="8">
    <source>
        <dbReference type="SAM" id="MobiDB-lite"/>
    </source>
</evidence>
<comment type="subcellular location">
    <subcellularLocation>
        <location evidence="1">Nucleus</location>
    </subcellularLocation>
</comment>
<comment type="similarity">
    <text evidence="2">Belongs to the SCC4/mau-2 family.</text>
</comment>
<evidence type="ECO:0000256" key="2">
    <source>
        <dbReference type="ARBA" id="ARBA00008585"/>
    </source>
</evidence>
<dbReference type="Pfam" id="PF10345">
    <property type="entry name" value="Cohesin_load"/>
    <property type="match status" value="1"/>
</dbReference>
<feature type="compositionally biased region" description="Polar residues" evidence="8">
    <location>
        <begin position="60"/>
        <end position="71"/>
    </location>
</feature>
<dbReference type="Proteomes" id="UP001590950">
    <property type="component" value="Unassembled WGS sequence"/>
</dbReference>
<keyword evidence="4" id="KW-0498">Mitosis</keyword>
<feature type="compositionally biased region" description="Polar residues" evidence="8">
    <location>
        <begin position="93"/>
        <end position="102"/>
    </location>
</feature>
<dbReference type="PANTHER" id="PTHR21394">
    <property type="entry name" value="MAU2 CHROMATID COHESION FACTOR HOMOLOG"/>
    <property type="match status" value="1"/>
</dbReference>
<accession>A0ABR3ZZQ6</accession>
<evidence type="ECO:0000256" key="3">
    <source>
        <dbReference type="ARBA" id="ARBA00022618"/>
    </source>
</evidence>
<evidence type="ECO:0000256" key="6">
    <source>
        <dbReference type="ARBA" id="ARBA00023242"/>
    </source>
</evidence>
<evidence type="ECO:0000313" key="10">
    <source>
        <dbReference type="Proteomes" id="UP001590950"/>
    </source>
</evidence>
<keyword evidence="10" id="KW-1185">Reference proteome</keyword>
<keyword evidence="3" id="KW-0132">Cell division</keyword>
<keyword evidence="5" id="KW-0159">Chromosome partition</keyword>
<evidence type="ECO:0000256" key="4">
    <source>
        <dbReference type="ARBA" id="ARBA00022776"/>
    </source>
</evidence>
<dbReference type="InterPro" id="IPR019440">
    <property type="entry name" value="MAU2"/>
</dbReference>
<comment type="caution">
    <text evidence="9">The sequence shown here is derived from an EMBL/GenBank/DDBJ whole genome shotgun (WGS) entry which is preliminary data.</text>
</comment>
<feature type="compositionally biased region" description="Polar residues" evidence="8">
    <location>
        <begin position="7"/>
        <end position="38"/>
    </location>
</feature>